<organism evidence="1 2">
    <name type="scientific">Saccharopolyspora thermophila</name>
    <dbReference type="NCBI Taxonomy" id="89367"/>
    <lineage>
        <taxon>Bacteria</taxon>
        <taxon>Bacillati</taxon>
        <taxon>Actinomycetota</taxon>
        <taxon>Actinomycetes</taxon>
        <taxon>Pseudonocardiales</taxon>
        <taxon>Pseudonocardiaceae</taxon>
        <taxon>Saccharopolyspora</taxon>
    </lineage>
</organism>
<evidence type="ECO:0000313" key="2">
    <source>
        <dbReference type="Proteomes" id="UP000597989"/>
    </source>
</evidence>
<dbReference type="RefSeq" id="WP_188990587.1">
    <property type="nucleotide sequence ID" value="NZ_BMMT01000018.1"/>
</dbReference>
<protein>
    <recommendedName>
        <fullName evidence="3">DUF2281 domain-containing protein</fullName>
    </recommendedName>
</protein>
<gene>
    <name evidence="1" type="ORF">GCM10011581_43360</name>
</gene>
<evidence type="ECO:0008006" key="3">
    <source>
        <dbReference type="Google" id="ProtNLM"/>
    </source>
</evidence>
<comment type="caution">
    <text evidence="1">The sequence shown here is derived from an EMBL/GenBank/DDBJ whole genome shotgun (WGS) entry which is preliminary data.</text>
</comment>
<dbReference type="EMBL" id="BMMT01000018">
    <property type="protein sequence ID" value="GGJ01491.1"/>
    <property type="molecule type" value="Genomic_DNA"/>
</dbReference>
<dbReference type="AlphaFoldDB" id="A0A917K5G5"/>
<evidence type="ECO:0000313" key="1">
    <source>
        <dbReference type="EMBL" id="GGJ01491.1"/>
    </source>
</evidence>
<accession>A0A917K5G5</accession>
<name>A0A917K5G5_9PSEU</name>
<reference evidence="1 2" key="1">
    <citation type="journal article" date="2014" name="Int. J. Syst. Evol. Microbiol.">
        <title>Complete genome sequence of Corynebacterium casei LMG S-19264T (=DSM 44701T), isolated from a smear-ripened cheese.</title>
        <authorList>
            <consortium name="US DOE Joint Genome Institute (JGI-PGF)"/>
            <person name="Walter F."/>
            <person name="Albersmeier A."/>
            <person name="Kalinowski J."/>
            <person name="Ruckert C."/>
        </authorList>
    </citation>
    <scope>NUCLEOTIDE SEQUENCE [LARGE SCALE GENOMIC DNA]</scope>
    <source>
        <strain evidence="1 2">CGMCC 4.7206</strain>
    </source>
</reference>
<sequence length="74" mass="8557">MSVTRDELHHLVDEVPSDELEQVRDYLRHLVGRREDVAQPRRHFRSMGAFSGPPDLAARAKDIVREELGRGRHS</sequence>
<dbReference type="Proteomes" id="UP000597989">
    <property type="component" value="Unassembled WGS sequence"/>
</dbReference>
<proteinExistence type="predicted"/>